<dbReference type="OrthoDB" id="164113at2759"/>
<keyword evidence="1" id="KW-0175">Coiled coil</keyword>
<feature type="transmembrane region" description="Helical" evidence="3">
    <location>
        <begin position="357"/>
        <end position="380"/>
    </location>
</feature>
<feature type="transmembrane region" description="Helical" evidence="3">
    <location>
        <begin position="326"/>
        <end position="345"/>
    </location>
</feature>
<feature type="transmembrane region" description="Helical" evidence="3">
    <location>
        <begin position="202"/>
        <end position="222"/>
    </location>
</feature>
<evidence type="ECO:0000313" key="4">
    <source>
        <dbReference type="EMBL" id="TMW65087.1"/>
    </source>
</evidence>
<protein>
    <submittedName>
        <fullName evidence="4">Uncharacterized protein</fullName>
    </submittedName>
</protein>
<feature type="compositionally biased region" description="Polar residues" evidence="2">
    <location>
        <begin position="1"/>
        <end position="11"/>
    </location>
</feature>
<feature type="transmembrane region" description="Helical" evidence="3">
    <location>
        <begin position="91"/>
        <end position="110"/>
    </location>
</feature>
<feature type="compositionally biased region" description="Low complexity" evidence="2">
    <location>
        <begin position="764"/>
        <end position="780"/>
    </location>
</feature>
<feature type="transmembrane region" description="Helical" evidence="3">
    <location>
        <begin position="273"/>
        <end position="291"/>
    </location>
</feature>
<keyword evidence="3" id="KW-0472">Membrane</keyword>
<feature type="transmembrane region" description="Helical" evidence="3">
    <location>
        <begin position="169"/>
        <end position="190"/>
    </location>
</feature>
<organism evidence="4 5">
    <name type="scientific">Pythium oligandrum</name>
    <name type="common">Mycoparasitic fungus</name>
    <dbReference type="NCBI Taxonomy" id="41045"/>
    <lineage>
        <taxon>Eukaryota</taxon>
        <taxon>Sar</taxon>
        <taxon>Stramenopiles</taxon>
        <taxon>Oomycota</taxon>
        <taxon>Peronosporomycetes</taxon>
        <taxon>Pythiales</taxon>
        <taxon>Pythiaceae</taxon>
        <taxon>Pythium</taxon>
    </lineage>
</organism>
<dbReference type="Proteomes" id="UP000794436">
    <property type="component" value="Unassembled WGS sequence"/>
</dbReference>
<keyword evidence="5" id="KW-1185">Reference proteome</keyword>
<feature type="transmembrane region" description="Helical" evidence="3">
    <location>
        <begin position="303"/>
        <end position="319"/>
    </location>
</feature>
<keyword evidence="3" id="KW-0812">Transmembrane</keyword>
<reference evidence="4" key="1">
    <citation type="submission" date="2019-03" db="EMBL/GenBank/DDBJ databases">
        <title>Long read genome sequence of the mycoparasitic Pythium oligandrum ATCC 38472 isolated from sugarbeet rhizosphere.</title>
        <authorList>
            <person name="Gaulin E."/>
        </authorList>
    </citation>
    <scope>NUCLEOTIDE SEQUENCE</scope>
    <source>
        <strain evidence="4">ATCC 38472_TT</strain>
    </source>
</reference>
<proteinExistence type="predicted"/>
<evidence type="ECO:0000256" key="1">
    <source>
        <dbReference type="SAM" id="Coils"/>
    </source>
</evidence>
<feature type="transmembrane region" description="Helical" evidence="3">
    <location>
        <begin position="61"/>
        <end position="79"/>
    </location>
</feature>
<accession>A0A8K1FMP9</accession>
<sequence length="825" mass="92187">MVTTATVTSPTRGKGEMEPCATDAHERVHSTVRLNRFTLQFEDATLEKAYQAFIHRRKKALWLRSLVPAAAFHILFGLGDCLEHPPEYLLVTIPARVFLSMLQVSMFVLVRWDLIRASESTMLLVCICNGIPTLLLYALQRPSLHQWDALFVVFGLSFYTIPKITPLGFVASLLGSWATALLYAALSVLVRPPPHSIESLLGFLYCAPAIGIFNTISYFSEYNSRERFVLRRRLRSESITLAVSRTSTLPPAVTTEHTDRFFQSILNTNNGKFLFGVALWGAFTIGGWASLPDMLKFVDEETGWAWFSHCAGLTMFLVFMTRQLQWLFVVPVFGAVVLWMMTLTMPPHWIIISAHSVGYGLLLASIVVAMGVFSRFVCVWRELVSFLTRSIFLYPQLRAGLNEEYPLLVKIVSEYTAGLDPEIMNSRDSTNDAIVKSTAAASSVVMVPASSIEMKRASSQRTSPRQRHSTAKRSANRDPTSLAVAKTTLDKVLEEPKPEPCTAAEEHKMVSVLPSFKAGKCFFCSKNEAEHLVPACGMWGKWTHWRMSQQQDIMYGSLALPGSNTSGNSSAGSRALMGKPVTAMCTSYYDVQEQKSELEQRLTALETENAQLREELELWKQKEAKAIAASVQTQSELRVVHEKHSQEMQRLEVSLQHKMEEAITASNHTTHEHKRQLRETEALNKKLNGQLQAARRQTDKLQQELSAVQKTQATHTKLLTERTDEVAALSEQVEVLQKELAAARRGTSAETSVHGWIEATLSPSSSTVSSVSSPATAQSSITALQPSRRLPYARWLEIEGLRESVSKPDVASCYRPWSLDSFKTT</sequence>
<evidence type="ECO:0000256" key="2">
    <source>
        <dbReference type="SAM" id="MobiDB-lite"/>
    </source>
</evidence>
<dbReference type="AlphaFoldDB" id="A0A8K1FMP9"/>
<keyword evidence="3" id="KW-1133">Transmembrane helix</keyword>
<feature type="transmembrane region" description="Helical" evidence="3">
    <location>
        <begin position="145"/>
        <end position="162"/>
    </location>
</feature>
<evidence type="ECO:0000256" key="3">
    <source>
        <dbReference type="SAM" id="Phobius"/>
    </source>
</evidence>
<evidence type="ECO:0000313" key="5">
    <source>
        <dbReference type="Proteomes" id="UP000794436"/>
    </source>
</evidence>
<feature type="region of interest" description="Disordered" evidence="2">
    <location>
        <begin position="764"/>
        <end position="783"/>
    </location>
</feature>
<feature type="region of interest" description="Disordered" evidence="2">
    <location>
        <begin position="454"/>
        <end position="481"/>
    </location>
</feature>
<name>A0A8K1FMP9_PYTOL</name>
<comment type="caution">
    <text evidence="4">The sequence shown here is derived from an EMBL/GenBank/DDBJ whole genome shotgun (WGS) entry which is preliminary data.</text>
</comment>
<gene>
    <name evidence="4" type="ORF">Poli38472_009254</name>
</gene>
<dbReference type="EMBL" id="SPLM01000038">
    <property type="protein sequence ID" value="TMW65087.1"/>
    <property type="molecule type" value="Genomic_DNA"/>
</dbReference>
<feature type="region of interest" description="Disordered" evidence="2">
    <location>
        <begin position="1"/>
        <end position="21"/>
    </location>
</feature>
<feature type="transmembrane region" description="Helical" evidence="3">
    <location>
        <begin position="122"/>
        <end position="139"/>
    </location>
</feature>
<feature type="coiled-coil region" evidence="1">
    <location>
        <begin position="588"/>
        <end position="746"/>
    </location>
</feature>